<dbReference type="GO" id="GO:0016810">
    <property type="term" value="F:hydrolase activity, acting on carbon-nitrogen (but not peptide) bonds"/>
    <property type="evidence" value="ECO:0007669"/>
    <property type="project" value="InterPro"/>
</dbReference>
<dbReference type="EMBL" id="FOQH01000004">
    <property type="protein sequence ID" value="SFI09912.1"/>
    <property type="molecule type" value="Genomic_DNA"/>
</dbReference>
<dbReference type="GO" id="GO:0005975">
    <property type="term" value="P:carbohydrate metabolic process"/>
    <property type="evidence" value="ECO:0007669"/>
    <property type="project" value="InterPro"/>
</dbReference>
<gene>
    <name evidence="6" type="ORF">SAMN05216258_104250</name>
</gene>
<comment type="similarity">
    <text evidence="2">Belongs to the polysaccharide deacetylase family.</text>
</comment>
<dbReference type="PANTHER" id="PTHR47561:SF1">
    <property type="entry name" value="POLYSACCHARIDE DEACETYLASE FAMILY PROTEIN (AFU_ORTHOLOGUE AFUA_6G05030)"/>
    <property type="match status" value="1"/>
</dbReference>
<organism evidence="6 7">
    <name type="scientific">Albimonas pacifica</name>
    <dbReference type="NCBI Taxonomy" id="1114924"/>
    <lineage>
        <taxon>Bacteria</taxon>
        <taxon>Pseudomonadati</taxon>
        <taxon>Pseudomonadota</taxon>
        <taxon>Alphaproteobacteria</taxon>
        <taxon>Rhodobacterales</taxon>
        <taxon>Paracoccaceae</taxon>
        <taxon>Albimonas</taxon>
    </lineage>
</organism>
<proteinExistence type="inferred from homology"/>
<dbReference type="STRING" id="1114924.SAMN05216258_104250"/>
<evidence type="ECO:0000313" key="7">
    <source>
        <dbReference type="Proteomes" id="UP000199377"/>
    </source>
</evidence>
<accession>A0A1I3FFP0</accession>
<sequence length="277" mass="30852">MKHDTSVPWPNGARCAVMLTFDFDAETLWTSRDERNWNRPGVLSQGRYGAKLGVPKLLEMLSEEGLPATFFVPGWTVENHRDRVDMILKEGHEIGHHSYSHKWVADDPAAEAEEFERGLASLAAAGVAPKGFRSPAGEVSAGLLATQARHGLLYDSSLMDDVSPYRHVLADGSKGPIELPWHWSLDDAPFALFSVASPRPIFPNSNMLEIWKAEFREIYRWGGLFDLVMHPQITGRPSRIALLREMVAFIRTFPSVWFATGAQVAEAWAALEAEGKV</sequence>
<dbReference type="PROSITE" id="PS51677">
    <property type="entry name" value="NODB"/>
    <property type="match status" value="1"/>
</dbReference>
<evidence type="ECO:0000256" key="1">
    <source>
        <dbReference type="ARBA" id="ARBA00003236"/>
    </source>
</evidence>
<dbReference type="InterPro" id="IPR011330">
    <property type="entry name" value="Glyco_hydro/deAcase_b/a-brl"/>
</dbReference>
<evidence type="ECO:0000313" key="6">
    <source>
        <dbReference type="EMBL" id="SFI09912.1"/>
    </source>
</evidence>
<dbReference type="Proteomes" id="UP000199377">
    <property type="component" value="Unassembled WGS sequence"/>
</dbReference>
<evidence type="ECO:0000256" key="4">
    <source>
        <dbReference type="ARBA" id="ARBA00032976"/>
    </source>
</evidence>
<dbReference type="Pfam" id="PF01522">
    <property type="entry name" value="Polysacc_deac_1"/>
    <property type="match status" value="1"/>
</dbReference>
<dbReference type="AlphaFoldDB" id="A0A1I3FFP0"/>
<protein>
    <recommendedName>
        <fullName evidence="3">Chitooligosaccharide deacetylase</fullName>
    </recommendedName>
    <alternativeName>
        <fullName evidence="4">Nodulation protein B</fullName>
    </alternativeName>
</protein>
<dbReference type="Gene3D" id="3.20.20.370">
    <property type="entry name" value="Glycoside hydrolase/deacetylase"/>
    <property type="match status" value="1"/>
</dbReference>
<dbReference type="PANTHER" id="PTHR47561">
    <property type="entry name" value="POLYSACCHARIDE DEACETYLASE FAMILY PROTEIN (AFU_ORTHOLOGUE AFUA_6G05030)"/>
    <property type="match status" value="1"/>
</dbReference>
<dbReference type="InterPro" id="IPR002509">
    <property type="entry name" value="NODB_dom"/>
</dbReference>
<name>A0A1I3FFP0_9RHOB</name>
<reference evidence="6 7" key="1">
    <citation type="submission" date="2016-10" db="EMBL/GenBank/DDBJ databases">
        <authorList>
            <person name="de Groot N.N."/>
        </authorList>
    </citation>
    <scope>NUCLEOTIDE SEQUENCE [LARGE SCALE GENOMIC DNA]</scope>
    <source>
        <strain evidence="6 7">CGMCC 1.11030</strain>
    </source>
</reference>
<evidence type="ECO:0000256" key="2">
    <source>
        <dbReference type="ARBA" id="ARBA00010973"/>
    </source>
</evidence>
<dbReference type="RefSeq" id="WP_218160993.1">
    <property type="nucleotide sequence ID" value="NZ_FOQH01000004.1"/>
</dbReference>
<keyword evidence="7" id="KW-1185">Reference proteome</keyword>
<comment type="function">
    <text evidence="1">Is involved in generating a small heat-stable compound (Nod), an acylated oligomer of N-acetylglucosamine, that stimulates mitosis in various plant protoplasts.</text>
</comment>
<dbReference type="InterPro" id="IPR037950">
    <property type="entry name" value="PgdA-like"/>
</dbReference>
<dbReference type="CDD" id="cd10938">
    <property type="entry name" value="CE4_HpPgdA_like"/>
    <property type="match status" value="1"/>
</dbReference>
<dbReference type="SUPFAM" id="SSF88713">
    <property type="entry name" value="Glycoside hydrolase/deacetylase"/>
    <property type="match status" value="1"/>
</dbReference>
<evidence type="ECO:0000259" key="5">
    <source>
        <dbReference type="PROSITE" id="PS51677"/>
    </source>
</evidence>
<feature type="domain" description="NodB homology" evidence="5">
    <location>
        <begin position="40"/>
        <end position="277"/>
    </location>
</feature>
<evidence type="ECO:0000256" key="3">
    <source>
        <dbReference type="ARBA" id="ARBA00020071"/>
    </source>
</evidence>